<comment type="caution">
    <text evidence="8">The sequence shown here is derived from an EMBL/GenBank/DDBJ whole genome shotgun (WGS) entry which is preliminary data.</text>
</comment>
<dbReference type="InterPro" id="IPR005821">
    <property type="entry name" value="Ion_trans_dom"/>
</dbReference>
<name>A0A832IA53_UNCEI</name>
<evidence type="ECO:0000259" key="7">
    <source>
        <dbReference type="Pfam" id="PF00520"/>
    </source>
</evidence>
<evidence type="ECO:0000313" key="8">
    <source>
        <dbReference type="EMBL" id="HGZ43302.1"/>
    </source>
</evidence>
<dbReference type="Pfam" id="PF00520">
    <property type="entry name" value="Ion_trans"/>
    <property type="match status" value="1"/>
</dbReference>
<feature type="domain" description="Ion transport" evidence="7">
    <location>
        <begin position="66"/>
        <end position="287"/>
    </location>
</feature>
<evidence type="ECO:0000256" key="5">
    <source>
        <dbReference type="SAM" id="MobiDB-lite"/>
    </source>
</evidence>
<gene>
    <name evidence="8" type="ORF">ENR23_07755</name>
</gene>
<keyword evidence="2 6" id="KW-0812">Transmembrane</keyword>
<dbReference type="InterPro" id="IPR027359">
    <property type="entry name" value="Volt_channel_dom_sf"/>
</dbReference>
<comment type="subcellular location">
    <subcellularLocation>
        <location evidence="1">Membrane</location>
        <topology evidence="1">Multi-pass membrane protein</topology>
    </subcellularLocation>
</comment>
<dbReference type="PANTHER" id="PTHR47077">
    <property type="entry name" value="ION_TRANS DOMAIN-CONTAINING PROTEIN"/>
    <property type="match status" value="1"/>
</dbReference>
<dbReference type="EMBL" id="DSQF01000016">
    <property type="protein sequence ID" value="HGZ43302.1"/>
    <property type="molecule type" value="Genomic_DNA"/>
</dbReference>
<feature type="transmembrane region" description="Helical" evidence="6">
    <location>
        <begin position="251"/>
        <end position="276"/>
    </location>
</feature>
<feature type="transmembrane region" description="Helical" evidence="6">
    <location>
        <begin position="192"/>
        <end position="211"/>
    </location>
</feature>
<evidence type="ECO:0000256" key="6">
    <source>
        <dbReference type="SAM" id="Phobius"/>
    </source>
</evidence>
<dbReference type="GO" id="GO:0005245">
    <property type="term" value="F:voltage-gated calcium channel activity"/>
    <property type="evidence" value="ECO:0007669"/>
    <property type="project" value="TreeGrafter"/>
</dbReference>
<sequence>MYKVDRQIPRAVSGPAETLGPRSGTAGRCPSIEAPDAGRVTRPPDPWPGASRPLSPAAFARRFTGHPAFQPTVLALIVANAAMIGFETHRPLLEAHAALFTTLNAAFQAAFVAEILLRVTAHGARPLAFFRDGWNTFDFLVVGASLLPGSGDFANVARLARLLRATRVVSSVPELRLIVGTMLKSIPSMGHVLLLVGLLIYVYGVLGHHLFGTADPASWGSLPAAATTLFQVLTLEGWVELMRAGGRATPVAWAFYASFIVVAVFVVINLFIAVVLNNLEAAKREQQAAEDAARGHAELLARLADVRERLNALEHWLRARAPADGGPDRGRG</sequence>
<proteinExistence type="predicted"/>
<reference evidence="8" key="1">
    <citation type="journal article" date="2020" name="mSystems">
        <title>Genome- and Community-Level Interaction Insights into Carbon Utilization and Element Cycling Functions of Hydrothermarchaeota in Hydrothermal Sediment.</title>
        <authorList>
            <person name="Zhou Z."/>
            <person name="Liu Y."/>
            <person name="Xu W."/>
            <person name="Pan J."/>
            <person name="Luo Z.H."/>
            <person name="Li M."/>
        </authorList>
    </citation>
    <scope>NUCLEOTIDE SEQUENCE [LARGE SCALE GENOMIC DNA]</scope>
    <source>
        <strain evidence="8">SpSt-381</strain>
    </source>
</reference>
<protein>
    <submittedName>
        <fullName evidence="8">Ion transporter</fullName>
    </submittedName>
</protein>
<evidence type="ECO:0000256" key="4">
    <source>
        <dbReference type="ARBA" id="ARBA00023136"/>
    </source>
</evidence>
<keyword evidence="4 6" id="KW-0472">Membrane</keyword>
<feature type="region of interest" description="Disordered" evidence="5">
    <location>
        <begin position="11"/>
        <end position="51"/>
    </location>
</feature>
<dbReference type="InterPro" id="IPR028744">
    <property type="entry name" value="CatSper4"/>
</dbReference>
<dbReference type="Gene3D" id="1.20.120.350">
    <property type="entry name" value="Voltage-gated potassium channels. Chain C"/>
    <property type="match status" value="1"/>
</dbReference>
<dbReference type="GO" id="GO:0005227">
    <property type="term" value="F:calcium-activated cation channel activity"/>
    <property type="evidence" value="ECO:0007669"/>
    <property type="project" value="InterPro"/>
</dbReference>
<evidence type="ECO:0000256" key="3">
    <source>
        <dbReference type="ARBA" id="ARBA00022989"/>
    </source>
</evidence>
<evidence type="ECO:0000256" key="2">
    <source>
        <dbReference type="ARBA" id="ARBA00022692"/>
    </source>
</evidence>
<organism evidence="8">
    <name type="scientific">Eiseniibacteriota bacterium</name>
    <dbReference type="NCBI Taxonomy" id="2212470"/>
    <lineage>
        <taxon>Bacteria</taxon>
        <taxon>Candidatus Eiseniibacteriota</taxon>
    </lineage>
</organism>
<evidence type="ECO:0000256" key="1">
    <source>
        <dbReference type="ARBA" id="ARBA00004141"/>
    </source>
</evidence>
<accession>A0A832IA53</accession>
<keyword evidence="3 6" id="KW-1133">Transmembrane helix</keyword>
<dbReference type="Gene3D" id="1.10.287.70">
    <property type="match status" value="1"/>
</dbReference>
<dbReference type="PANTHER" id="PTHR47077:SF1">
    <property type="entry name" value="CATION CHANNEL SPERM-ASSOCIATED PROTEIN 4"/>
    <property type="match status" value="1"/>
</dbReference>
<dbReference type="GO" id="GO:0006814">
    <property type="term" value="P:sodium ion transport"/>
    <property type="evidence" value="ECO:0007669"/>
    <property type="project" value="TreeGrafter"/>
</dbReference>
<dbReference type="AlphaFoldDB" id="A0A832IA53"/>
<dbReference type="SUPFAM" id="SSF81324">
    <property type="entry name" value="Voltage-gated potassium channels"/>
    <property type="match status" value="1"/>
</dbReference>
<dbReference type="GO" id="GO:0036128">
    <property type="term" value="C:CatSper complex"/>
    <property type="evidence" value="ECO:0007669"/>
    <property type="project" value="InterPro"/>
</dbReference>